<proteinExistence type="predicted"/>
<evidence type="ECO:0000313" key="2">
    <source>
        <dbReference type="Proteomes" id="UP000179233"/>
    </source>
</evidence>
<dbReference type="EMBL" id="MHCJ01000003">
    <property type="protein sequence ID" value="OGY18482.1"/>
    <property type="molecule type" value="Genomic_DNA"/>
</dbReference>
<name>A0A1G1VSW8_9BACT</name>
<reference evidence="1 2" key="1">
    <citation type="journal article" date="2016" name="Nat. Commun.">
        <title>Thousands of microbial genomes shed light on interconnected biogeochemical processes in an aquifer system.</title>
        <authorList>
            <person name="Anantharaman K."/>
            <person name="Brown C.T."/>
            <person name="Hug L.A."/>
            <person name="Sharon I."/>
            <person name="Castelle C.J."/>
            <person name="Probst A.J."/>
            <person name="Thomas B.C."/>
            <person name="Singh A."/>
            <person name="Wilkins M.J."/>
            <person name="Karaoz U."/>
            <person name="Brodie E.L."/>
            <person name="Williams K.H."/>
            <person name="Hubbard S.S."/>
            <person name="Banfield J.F."/>
        </authorList>
    </citation>
    <scope>NUCLEOTIDE SEQUENCE [LARGE SCALE GENOMIC DNA]</scope>
</reference>
<dbReference type="AlphaFoldDB" id="A0A1G1VSW8"/>
<dbReference type="Proteomes" id="UP000179233">
    <property type="component" value="Unassembled WGS sequence"/>
</dbReference>
<accession>A0A1G1VSW8</accession>
<comment type="caution">
    <text evidence="1">The sequence shown here is derived from an EMBL/GenBank/DDBJ whole genome shotgun (WGS) entry which is preliminary data.</text>
</comment>
<organism evidence="1 2">
    <name type="scientific">Candidatus Chisholmbacteria bacterium RIFCSPHIGHO2_01_FULL_52_32</name>
    <dbReference type="NCBI Taxonomy" id="1797591"/>
    <lineage>
        <taxon>Bacteria</taxon>
        <taxon>Candidatus Chisholmiibacteriota</taxon>
    </lineage>
</organism>
<gene>
    <name evidence="1" type="ORF">A2786_03215</name>
</gene>
<protein>
    <submittedName>
        <fullName evidence="1">Uncharacterized protein</fullName>
    </submittedName>
</protein>
<evidence type="ECO:0000313" key="1">
    <source>
        <dbReference type="EMBL" id="OGY18482.1"/>
    </source>
</evidence>
<sequence>MSEFVPRWDVEGRHRQLRTYLAEADQRVWSSPDFPEQLRPDITQISENYQIGRPAEWIGDLPIHPAIPSPLRNRMLEVKDSYDQYFFKNKISFFDPDTGRTVFHPLLFNTPTLLKRTIYHEAITAKFGSTQRKTPDRYSRQEEQLVSDALAGLSVSDHVPLRTTVIDQMGFRKLLMADGYALADLVPPEVVDLNEMLPVAFEIITDQVMRFTGSLEVFSARLRSRALHLDSEEDHPQFAATFFRFSRHSDWRWILGAFTTTEYDDVVSNFDELFGERGSMYLSQLVEAMVVDETHITDSNAQAPPIL</sequence>